<gene>
    <name evidence="2" type="ORF">ATEG_03621</name>
</gene>
<organism evidence="2 3">
    <name type="scientific">Aspergillus terreus (strain NIH 2624 / FGSC A1156)</name>
    <dbReference type="NCBI Taxonomy" id="341663"/>
    <lineage>
        <taxon>Eukaryota</taxon>
        <taxon>Fungi</taxon>
        <taxon>Dikarya</taxon>
        <taxon>Ascomycota</taxon>
        <taxon>Pezizomycotina</taxon>
        <taxon>Eurotiomycetes</taxon>
        <taxon>Eurotiomycetidae</taxon>
        <taxon>Eurotiales</taxon>
        <taxon>Aspergillaceae</taxon>
        <taxon>Aspergillus</taxon>
        <taxon>Aspergillus subgen. Circumdati</taxon>
    </lineage>
</organism>
<dbReference type="GeneID" id="4318380"/>
<name>Q0CRR3_ASPTN</name>
<dbReference type="Proteomes" id="UP000007963">
    <property type="component" value="Unassembled WGS sequence"/>
</dbReference>
<feature type="signal peptide" evidence="1">
    <location>
        <begin position="1"/>
        <end position="19"/>
    </location>
</feature>
<reference evidence="3" key="1">
    <citation type="submission" date="2005-09" db="EMBL/GenBank/DDBJ databases">
        <title>Annotation of the Aspergillus terreus NIH2624 genome.</title>
        <authorList>
            <person name="Birren B.W."/>
            <person name="Lander E.S."/>
            <person name="Galagan J.E."/>
            <person name="Nusbaum C."/>
            <person name="Devon K."/>
            <person name="Henn M."/>
            <person name="Ma L.-J."/>
            <person name="Jaffe D.B."/>
            <person name="Butler J."/>
            <person name="Alvarez P."/>
            <person name="Gnerre S."/>
            <person name="Grabherr M."/>
            <person name="Kleber M."/>
            <person name="Mauceli E.W."/>
            <person name="Brockman W."/>
            <person name="Rounsley S."/>
            <person name="Young S.K."/>
            <person name="LaButti K."/>
            <person name="Pushparaj V."/>
            <person name="DeCaprio D."/>
            <person name="Crawford M."/>
            <person name="Koehrsen M."/>
            <person name="Engels R."/>
            <person name="Montgomery P."/>
            <person name="Pearson M."/>
            <person name="Howarth C."/>
            <person name="Larson L."/>
            <person name="Luoma S."/>
            <person name="White J."/>
            <person name="Alvarado L."/>
            <person name="Kodira C.D."/>
            <person name="Zeng Q."/>
            <person name="Oleary S."/>
            <person name="Yandava C."/>
            <person name="Denning D.W."/>
            <person name="Nierman W.C."/>
            <person name="Milne T."/>
            <person name="Madden K."/>
        </authorList>
    </citation>
    <scope>NUCLEOTIDE SEQUENCE [LARGE SCALE GENOMIC DNA]</scope>
    <source>
        <strain evidence="3">NIH 2624 / FGSC A1156</strain>
    </source>
</reference>
<dbReference type="EMBL" id="CH476598">
    <property type="protein sequence ID" value="EAU35423.1"/>
    <property type="molecule type" value="Genomic_DNA"/>
</dbReference>
<feature type="chain" id="PRO_5004170454" evidence="1">
    <location>
        <begin position="20"/>
        <end position="110"/>
    </location>
</feature>
<evidence type="ECO:0000256" key="1">
    <source>
        <dbReference type="SAM" id="SignalP"/>
    </source>
</evidence>
<accession>Q0CRR3</accession>
<protein>
    <submittedName>
        <fullName evidence="2">Uncharacterized protein</fullName>
    </submittedName>
</protein>
<dbReference type="HOGENOM" id="CLU_2170562_0_0_1"/>
<dbReference type="VEuPathDB" id="FungiDB:ATEG_03621"/>
<sequence>MRLSAYSLLLTAFAGIVWSAPTDGGENELMKRQCVGSANAAQPATAIVNVIATMDKGRGYPEAGTRNVLGGQRDDRATSEVMLRVTSSRVGMGRLAMSTSFVPNGEIRIG</sequence>
<keyword evidence="1" id="KW-0732">Signal</keyword>
<dbReference type="OrthoDB" id="10547597at2759"/>
<evidence type="ECO:0000313" key="2">
    <source>
        <dbReference type="EMBL" id="EAU35423.1"/>
    </source>
</evidence>
<dbReference type="AlphaFoldDB" id="Q0CRR3"/>
<proteinExistence type="predicted"/>
<dbReference type="RefSeq" id="XP_001212799.1">
    <property type="nucleotide sequence ID" value="XM_001212799.1"/>
</dbReference>
<evidence type="ECO:0000313" key="3">
    <source>
        <dbReference type="Proteomes" id="UP000007963"/>
    </source>
</evidence>